<gene>
    <name evidence="2" type="ORF">F511_37524</name>
</gene>
<protein>
    <submittedName>
        <fullName evidence="2">Uncharacterized protein</fullName>
    </submittedName>
</protein>
<evidence type="ECO:0000256" key="1">
    <source>
        <dbReference type="SAM" id="MobiDB-lite"/>
    </source>
</evidence>
<feature type="region of interest" description="Disordered" evidence="1">
    <location>
        <begin position="43"/>
        <end position="84"/>
    </location>
</feature>
<reference evidence="2 3" key="1">
    <citation type="journal article" date="2015" name="Proc. Natl. Acad. Sci. U.S.A.">
        <title>The resurrection genome of Boea hygrometrica: A blueprint for survival of dehydration.</title>
        <authorList>
            <person name="Xiao L."/>
            <person name="Yang G."/>
            <person name="Zhang L."/>
            <person name="Yang X."/>
            <person name="Zhao S."/>
            <person name="Ji Z."/>
            <person name="Zhou Q."/>
            <person name="Hu M."/>
            <person name="Wang Y."/>
            <person name="Chen M."/>
            <person name="Xu Y."/>
            <person name="Jin H."/>
            <person name="Xiao X."/>
            <person name="Hu G."/>
            <person name="Bao F."/>
            <person name="Hu Y."/>
            <person name="Wan P."/>
            <person name="Li L."/>
            <person name="Deng X."/>
            <person name="Kuang T."/>
            <person name="Xiang C."/>
            <person name="Zhu J.K."/>
            <person name="Oliver M.J."/>
            <person name="He Y."/>
        </authorList>
    </citation>
    <scope>NUCLEOTIDE SEQUENCE [LARGE SCALE GENOMIC DNA]</scope>
    <source>
        <strain evidence="3">cv. XS01</strain>
    </source>
</reference>
<organism evidence="2 3">
    <name type="scientific">Dorcoceras hygrometricum</name>
    <dbReference type="NCBI Taxonomy" id="472368"/>
    <lineage>
        <taxon>Eukaryota</taxon>
        <taxon>Viridiplantae</taxon>
        <taxon>Streptophyta</taxon>
        <taxon>Embryophyta</taxon>
        <taxon>Tracheophyta</taxon>
        <taxon>Spermatophyta</taxon>
        <taxon>Magnoliopsida</taxon>
        <taxon>eudicotyledons</taxon>
        <taxon>Gunneridae</taxon>
        <taxon>Pentapetalae</taxon>
        <taxon>asterids</taxon>
        <taxon>lamiids</taxon>
        <taxon>Lamiales</taxon>
        <taxon>Gesneriaceae</taxon>
        <taxon>Didymocarpoideae</taxon>
        <taxon>Trichosporeae</taxon>
        <taxon>Loxocarpinae</taxon>
        <taxon>Dorcoceras</taxon>
    </lineage>
</organism>
<name>A0A2Z7D079_9LAMI</name>
<feature type="compositionally biased region" description="Low complexity" evidence="1">
    <location>
        <begin position="58"/>
        <end position="69"/>
    </location>
</feature>
<evidence type="ECO:0000313" key="2">
    <source>
        <dbReference type="EMBL" id="KZV50394.1"/>
    </source>
</evidence>
<dbReference type="EMBL" id="KQ992440">
    <property type="protein sequence ID" value="KZV50394.1"/>
    <property type="molecule type" value="Genomic_DNA"/>
</dbReference>
<proteinExistence type="predicted"/>
<keyword evidence="3" id="KW-1185">Reference proteome</keyword>
<sequence>MALLLVFVKRQRVSNNCIDVLMLDPADYATALKRAFRSEQTLKDLHAESQRKRHFQAQHHQQQQPKRPFTGPPRPPGQGQYLIF</sequence>
<dbReference type="Proteomes" id="UP000250235">
    <property type="component" value="Unassembled WGS sequence"/>
</dbReference>
<accession>A0A2Z7D079</accession>
<dbReference type="AlphaFoldDB" id="A0A2Z7D079"/>
<evidence type="ECO:0000313" key="3">
    <source>
        <dbReference type="Proteomes" id="UP000250235"/>
    </source>
</evidence>